<evidence type="ECO:0000313" key="3">
    <source>
        <dbReference type="Proteomes" id="UP001285921"/>
    </source>
</evidence>
<feature type="domain" description="Phage-Barnase-EndoU-ColicinE5/D-RelE like nuclease 3" evidence="1">
    <location>
        <begin position="6"/>
        <end position="111"/>
    </location>
</feature>
<proteinExistence type="predicted"/>
<dbReference type="Pfam" id="PF18812">
    <property type="entry name" value="PBECR3"/>
    <property type="match status" value="1"/>
</dbReference>
<comment type="caution">
    <text evidence="2">The sequence shown here is derived from an EMBL/GenBank/DDBJ whole genome shotgun (WGS) entry which is preliminary data.</text>
</comment>
<dbReference type="Proteomes" id="UP001285921">
    <property type="component" value="Unassembled WGS sequence"/>
</dbReference>
<name>A0ABQ6NVP4_9BACL</name>
<sequence length="130" mass="14853">MSSQIGTIKPREITLLKLSIAPGTPIYCGEPNIQHMKDEHPEDYAKYGHLLADIIQSPDYVATHKNGAIQYIKEFTEQNSKDKVLVAVRATGRGTYFSRTLFVMSEEKWDKYCDGGHVMEYKVKPKKYPK</sequence>
<dbReference type="EMBL" id="BTCL01000051">
    <property type="protein sequence ID" value="GMK49136.1"/>
    <property type="molecule type" value="Genomic_DNA"/>
</dbReference>
<accession>A0ABQ6NVP4</accession>
<dbReference type="InterPro" id="IPR041301">
    <property type="entry name" value="PBECR3"/>
</dbReference>
<evidence type="ECO:0000259" key="1">
    <source>
        <dbReference type="Pfam" id="PF18812"/>
    </source>
</evidence>
<protein>
    <recommendedName>
        <fullName evidence="1">Phage-Barnase-EndoU-ColicinE5/D-RelE like nuclease 3 domain-containing protein</fullName>
    </recommendedName>
</protein>
<dbReference type="RefSeq" id="WP_317982488.1">
    <property type="nucleotide sequence ID" value="NZ_BTCL01000051.1"/>
</dbReference>
<evidence type="ECO:0000313" key="2">
    <source>
        <dbReference type="EMBL" id="GMK49136.1"/>
    </source>
</evidence>
<reference evidence="2 3" key="1">
    <citation type="submission" date="2023-05" db="EMBL/GenBank/DDBJ databases">
        <title>Draft genome of Paenibacillus sp. CCS26.</title>
        <authorList>
            <person name="Akita H."/>
            <person name="Shinto Y."/>
            <person name="Kimura Z."/>
        </authorList>
    </citation>
    <scope>NUCLEOTIDE SEQUENCE [LARGE SCALE GENOMIC DNA]</scope>
    <source>
        <strain evidence="2 3">CCS26</strain>
    </source>
</reference>
<gene>
    <name evidence="2" type="ORF">PghCCS26_62660</name>
</gene>
<organism evidence="2 3">
    <name type="scientific">Paenibacillus glycanilyticus</name>
    <dbReference type="NCBI Taxonomy" id="126569"/>
    <lineage>
        <taxon>Bacteria</taxon>
        <taxon>Bacillati</taxon>
        <taxon>Bacillota</taxon>
        <taxon>Bacilli</taxon>
        <taxon>Bacillales</taxon>
        <taxon>Paenibacillaceae</taxon>
        <taxon>Paenibacillus</taxon>
    </lineage>
</organism>
<keyword evidence="3" id="KW-1185">Reference proteome</keyword>